<keyword evidence="2" id="KW-0645">Protease</keyword>
<feature type="region of interest" description="Disordered" evidence="1">
    <location>
        <begin position="435"/>
        <end position="468"/>
    </location>
</feature>
<comment type="caution">
    <text evidence="2">The sequence shown here is derived from an EMBL/GenBank/DDBJ whole genome shotgun (WGS) entry which is preliminary data.</text>
</comment>
<keyword evidence="3" id="KW-1185">Reference proteome</keyword>
<dbReference type="InterPro" id="IPR042271">
    <property type="entry name" value="Zinicin_2_N"/>
</dbReference>
<sequence>MTSQPPNGENDNEGQDPFQAMFQQFLGQSGMSEEDLQKMGIPTDPAAMQAMFAQVQSMFSAGPADGPVNWKAAKDHARRVVSAAGDPSVTEAERKVIDEAVQLAQLWVADHTAFDTPPTNPTAWSRSEWVEGTFDTWQEITGPVAESMTKALTDSIQGQLPEEMTGMLGGASGMLANAGSMMFAMQLGQVLGGLAAEVVSSTDIGFPLAQDGSAMLPRNVKDFGEDLGVPEQEVVLYLAVREVAHARLFHAAPWLRQYVVDLITAFSQEIHIDMDRIEGLAAQIDPSDPAAMQEALGSGMFMPEQTPKQQATLKQLETILALIEGWVDVVTVRATTNLPGADALSETMRRRRASGGPAEHAFGSFVGLELRPRRMREAAEFWRFVEQRRGMEDRDGLWEAAEFLPTDEDLDDPAAYESRRGLLTASDEEFDAALEQLLGSDTKDDTSDDTGDDTDDGGAGGSSGQSTD</sequence>
<dbReference type="SUPFAM" id="SSF55486">
    <property type="entry name" value="Metalloproteases ('zincins'), catalytic domain"/>
    <property type="match status" value="1"/>
</dbReference>
<gene>
    <name evidence="2" type="ORF">EDL96_09165</name>
</gene>
<dbReference type="RefSeq" id="WP_123825493.1">
    <property type="nucleotide sequence ID" value="NZ_RKMF01000011.1"/>
</dbReference>
<feature type="compositionally biased region" description="Acidic residues" evidence="1">
    <location>
        <begin position="446"/>
        <end position="456"/>
    </location>
</feature>
<organism evidence="2 3">
    <name type="scientific">Kocuria soli</name>
    <dbReference type="NCBI Taxonomy" id="2485125"/>
    <lineage>
        <taxon>Bacteria</taxon>
        <taxon>Bacillati</taxon>
        <taxon>Actinomycetota</taxon>
        <taxon>Actinomycetes</taxon>
        <taxon>Micrococcales</taxon>
        <taxon>Micrococcaceae</taxon>
        <taxon>Kocuria</taxon>
    </lineage>
</organism>
<accession>A0A3N3ZNX7</accession>
<reference evidence="2 3" key="1">
    <citation type="submission" date="2018-10" db="EMBL/GenBank/DDBJ databases">
        <title>Kocuria sp. M5W7-7, whole genome shotgun sequence.</title>
        <authorList>
            <person name="Tuo L."/>
        </authorList>
    </citation>
    <scope>NUCLEOTIDE SEQUENCE [LARGE SCALE GENOMIC DNA]</scope>
    <source>
        <strain evidence="2 3">M5W7-7</strain>
    </source>
</reference>
<dbReference type="Proteomes" id="UP000270616">
    <property type="component" value="Unassembled WGS sequence"/>
</dbReference>
<proteinExistence type="predicted"/>
<dbReference type="NCBIfam" id="TIGR03624">
    <property type="entry name" value="putative hydrolase"/>
    <property type="match status" value="1"/>
</dbReference>
<dbReference type="InterPro" id="IPR018766">
    <property type="entry name" value="Zinicin_2"/>
</dbReference>
<dbReference type="Gene3D" id="1.20.150.30">
    <property type="entry name" value="Zincin-like metallopeptidase, N-terminal domain"/>
    <property type="match status" value="1"/>
</dbReference>
<dbReference type="PANTHER" id="PTHR39420">
    <property type="match status" value="1"/>
</dbReference>
<dbReference type="OrthoDB" id="8478472at2"/>
<keyword evidence="2" id="KW-0482">Metalloprotease</keyword>
<evidence type="ECO:0000313" key="2">
    <source>
        <dbReference type="EMBL" id="ROZ62634.1"/>
    </source>
</evidence>
<dbReference type="AlphaFoldDB" id="A0A3N3ZNX7"/>
<evidence type="ECO:0000256" key="1">
    <source>
        <dbReference type="SAM" id="MobiDB-lite"/>
    </source>
</evidence>
<dbReference type="EMBL" id="RKMF01000011">
    <property type="protein sequence ID" value="ROZ62634.1"/>
    <property type="molecule type" value="Genomic_DNA"/>
</dbReference>
<name>A0A3N3ZNX7_9MICC</name>
<protein>
    <submittedName>
        <fullName evidence="2">Zinc-dependent metalloprotease</fullName>
    </submittedName>
</protein>
<dbReference type="PANTHER" id="PTHR39420:SF2">
    <property type="entry name" value="HYDROLASE"/>
    <property type="match status" value="1"/>
</dbReference>
<evidence type="ECO:0000313" key="3">
    <source>
        <dbReference type="Proteomes" id="UP000270616"/>
    </source>
</evidence>
<keyword evidence="2" id="KW-0378">Hydrolase</keyword>
<feature type="compositionally biased region" description="Gly residues" evidence="1">
    <location>
        <begin position="457"/>
        <end position="468"/>
    </location>
</feature>
<dbReference type="GO" id="GO:0006508">
    <property type="term" value="P:proteolysis"/>
    <property type="evidence" value="ECO:0007669"/>
    <property type="project" value="UniProtKB-KW"/>
</dbReference>
<dbReference type="Pfam" id="PF10103">
    <property type="entry name" value="Zincin_2"/>
    <property type="match status" value="1"/>
</dbReference>
<dbReference type="GO" id="GO:0008237">
    <property type="term" value="F:metallopeptidase activity"/>
    <property type="evidence" value="ECO:0007669"/>
    <property type="project" value="UniProtKB-KW"/>
</dbReference>